<name>K3YYI5_SETIT</name>
<reference evidence="3" key="1">
    <citation type="journal article" date="2012" name="Nat. Biotechnol.">
        <title>Reference genome sequence of the model plant Setaria.</title>
        <authorList>
            <person name="Bennetzen J.L."/>
            <person name="Schmutz J."/>
            <person name="Wang H."/>
            <person name="Percifield R."/>
            <person name="Hawkins J."/>
            <person name="Pontaroli A.C."/>
            <person name="Estep M."/>
            <person name="Feng L."/>
            <person name="Vaughn J.N."/>
            <person name="Grimwood J."/>
            <person name="Jenkins J."/>
            <person name="Barry K."/>
            <person name="Lindquist E."/>
            <person name="Hellsten U."/>
            <person name="Deshpande S."/>
            <person name="Wang X."/>
            <person name="Wu X."/>
            <person name="Mitros T."/>
            <person name="Triplett J."/>
            <person name="Yang X."/>
            <person name="Ye C.Y."/>
            <person name="Mauro-Herrera M."/>
            <person name="Wang L."/>
            <person name="Li P."/>
            <person name="Sharma M."/>
            <person name="Sharma R."/>
            <person name="Ronald P.C."/>
            <person name="Panaud O."/>
            <person name="Kellogg E.A."/>
            <person name="Brutnell T.P."/>
            <person name="Doust A.N."/>
            <person name="Tuskan G.A."/>
            <person name="Rokhsar D."/>
            <person name="Devos K.M."/>
        </authorList>
    </citation>
    <scope>NUCLEOTIDE SEQUENCE [LARGE SCALE GENOMIC DNA]</scope>
    <source>
        <strain evidence="3">cv. Yugu1</strain>
    </source>
</reference>
<keyword evidence="3" id="KW-1185">Reference proteome</keyword>
<dbReference type="EMBL" id="AGNK02000101">
    <property type="status" value="NOT_ANNOTATED_CDS"/>
    <property type="molecule type" value="Genomic_DNA"/>
</dbReference>
<proteinExistence type="predicted"/>
<dbReference type="PANTHER" id="PTHR33018">
    <property type="entry name" value="OS10G0338966 PROTEIN-RELATED"/>
    <property type="match status" value="1"/>
</dbReference>
<reference evidence="2" key="2">
    <citation type="submission" date="2018-08" db="UniProtKB">
        <authorList>
            <consortium name="EnsemblPlants"/>
        </authorList>
    </citation>
    <scope>IDENTIFICATION</scope>
    <source>
        <strain evidence="2">Yugu1</strain>
    </source>
</reference>
<dbReference type="HOGENOM" id="CLU_971151_0_0_1"/>
<dbReference type="PANTHER" id="PTHR33018:SF19">
    <property type="entry name" value="OS12G0558775 PROTEIN"/>
    <property type="match status" value="1"/>
</dbReference>
<dbReference type="EnsemblPlants" id="KQL28520">
    <property type="protein sequence ID" value="KQL28520"/>
    <property type="gene ID" value="SETIT_019339mg"/>
</dbReference>
<sequence length="237" mass="27429">MDNNENNVESTEEDSDSNDDCGSYSTPPEYEPSPPRTRRCLDEDDHEYDPTTDHQIPEKGILVIEVLGTKGEPILPEGISIRDKLQTWITTINWENVPTTTKDVLWATLKERFTFPEGQEKFARNFAEGLLGRCFRNWRPTLNKEYVQKGKNDSEDFGRIPSEMWEEFIQQKNTLEAKNPHHLGAGGYAAKIAKWRREEEERRRAGLPDLFEGLDECSRNWVLARISTITPDDKEKQ</sequence>
<evidence type="ECO:0000256" key="1">
    <source>
        <dbReference type="SAM" id="MobiDB-lite"/>
    </source>
</evidence>
<dbReference type="FunCoup" id="K3YYI5">
    <property type="interactions" value="7"/>
</dbReference>
<protein>
    <submittedName>
        <fullName evidence="2">Uncharacterized protein</fullName>
    </submittedName>
</protein>
<accession>K3YYI5</accession>
<feature type="region of interest" description="Disordered" evidence="1">
    <location>
        <begin position="1"/>
        <end position="54"/>
    </location>
</feature>
<dbReference type="InParanoid" id="K3YYI5"/>
<dbReference type="AlphaFoldDB" id="K3YYI5"/>
<dbReference type="OMA" id="WITTINW"/>
<evidence type="ECO:0000313" key="2">
    <source>
        <dbReference type="EnsemblPlants" id="KQL28520"/>
    </source>
</evidence>
<evidence type="ECO:0000313" key="3">
    <source>
        <dbReference type="Proteomes" id="UP000004995"/>
    </source>
</evidence>
<feature type="compositionally biased region" description="Acidic residues" evidence="1">
    <location>
        <begin position="10"/>
        <end position="19"/>
    </location>
</feature>
<dbReference type="Gramene" id="KQL28520">
    <property type="protein sequence ID" value="KQL28520"/>
    <property type="gene ID" value="SETIT_019339mg"/>
</dbReference>
<organism evidence="2 3">
    <name type="scientific">Setaria italica</name>
    <name type="common">Foxtail millet</name>
    <name type="synonym">Panicum italicum</name>
    <dbReference type="NCBI Taxonomy" id="4555"/>
    <lineage>
        <taxon>Eukaryota</taxon>
        <taxon>Viridiplantae</taxon>
        <taxon>Streptophyta</taxon>
        <taxon>Embryophyta</taxon>
        <taxon>Tracheophyta</taxon>
        <taxon>Spermatophyta</taxon>
        <taxon>Magnoliopsida</taxon>
        <taxon>Liliopsida</taxon>
        <taxon>Poales</taxon>
        <taxon>Poaceae</taxon>
        <taxon>PACMAD clade</taxon>
        <taxon>Panicoideae</taxon>
        <taxon>Panicodae</taxon>
        <taxon>Paniceae</taxon>
        <taxon>Cenchrinae</taxon>
        <taxon>Setaria</taxon>
    </lineage>
</organism>
<dbReference type="Proteomes" id="UP000004995">
    <property type="component" value="Unassembled WGS sequence"/>
</dbReference>